<organism evidence="1 2">
    <name type="scientific">Panicum miliaceum</name>
    <name type="common">Proso millet</name>
    <name type="synonym">Broomcorn millet</name>
    <dbReference type="NCBI Taxonomy" id="4540"/>
    <lineage>
        <taxon>Eukaryota</taxon>
        <taxon>Viridiplantae</taxon>
        <taxon>Streptophyta</taxon>
        <taxon>Embryophyta</taxon>
        <taxon>Tracheophyta</taxon>
        <taxon>Spermatophyta</taxon>
        <taxon>Magnoliopsida</taxon>
        <taxon>Liliopsida</taxon>
        <taxon>Poales</taxon>
        <taxon>Poaceae</taxon>
        <taxon>PACMAD clade</taxon>
        <taxon>Panicoideae</taxon>
        <taxon>Panicodae</taxon>
        <taxon>Paniceae</taxon>
        <taxon>Panicinae</taxon>
        <taxon>Panicum</taxon>
        <taxon>Panicum sect. Panicum</taxon>
    </lineage>
</organism>
<gene>
    <name evidence="1" type="ORF">C2845_PM15G01910</name>
</gene>
<evidence type="ECO:0000313" key="1">
    <source>
        <dbReference type="EMBL" id="RLM74910.1"/>
    </source>
</evidence>
<dbReference type="AlphaFoldDB" id="A0A3L6Q9S3"/>
<sequence>MKRRAGGCGTPSRPDLEEETLYLAVGLPGYCRSPCQVAGPAFCPFLLVLIIMDLLHVANDSFKFWRREVLFLVCCCSTKGSNAF</sequence>
<name>A0A3L6Q9S3_PANMI</name>
<dbReference type="EMBL" id="PQIB02000013">
    <property type="protein sequence ID" value="RLM74910.1"/>
    <property type="molecule type" value="Genomic_DNA"/>
</dbReference>
<comment type="caution">
    <text evidence="1">The sequence shown here is derived from an EMBL/GenBank/DDBJ whole genome shotgun (WGS) entry which is preliminary data.</text>
</comment>
<accession>A0A3L6Q9S3</accession>
<dbReference type="Proteomes" id="UP000275267">
    <property type="component" value="Unassembled WGS sequence"/>
</dbReference>
<proteinExistence type="predicted"/>
<keyword evidence="2" id="KW-1185">Reference proteome</keyword>
<protein>
    <submittedName>
        <fullName evidence="1">Uncharacterized protein</fullName>
    </submittedName>
</protein>
<reference evidence="2" key="1">
    <citation type="journal article" date="2019" name="Nat. Commun.">
        <title>The genome of broomcorn millet.</title>
        <authorList>
            <person name="Zou C."/>
            <person name="Miki D."/>
            <person name="Li D."/>
            <person name="Tang Q."/>
            <person name="Xiao L."/>
            <person name="Rajput S."/>
            <person name="Deng P."/>
            <person name="Jia W."/>
            <person name="Huang R."/>
            <person name="Zhang M."/>
            <person name="Sun Y."/>
            <person name="Hu J."/>
            <person name="Fu X."/>
            <person name="Schnable P.S."/>
            <person name="Li F."/>
            <person name="Zhang H."/>
            <person name="Feng B."/>
            <person name="Zhu X."/>
            <person name="Liu R."/>
            <person name="Schnable J.C."/>
            <person name="Zhu J.-K."/>
            <person name="Zhang H."/>
        </authorList>
    </citation>
    <scope>NUCLEOTIDE SEQUENCE [LARGE SCALE GENOMIC DNA]</scope>
</reference>
<evidence type="ECO:0000313" key="2">
    <source>
        <dbReference type="Proteomes" id="UP000275267"/>
    </source>
</evidence>